<keyword evidence="4" id="KW-1185">Reference proteome</keyword>
<comment type="caution">
    <text evidence="3">The sequence shown here is derived from an EMBL/GenBank/DDBJ whole genome shotgun (WGS) entry which is preliminary data.</text>
</comment>
<evidence type="ECO:0000313" key="4">
    <source>
        <dbReference type="Proteomes" id="UP000244989"/>
    </source>
</evidence>
<accession>A0A2U1T8F4</accession>
<organism evidence="3 4">
    <name type="scientific">Corynebacterium yudongzhengii</name>
    <dbReference type="NCBI Taxonomy" id="2080740"/>
    <lineage>
        <taxon>Bacteria</taxon>
        <taxon>Bacillati</taxon>
        <taxon>Actinomycetota</taxon>
        <taxon>Actinomycetes</taxon>
        <taxon>Mycobacteriales</taxon>
        <taxon>Corynebacteriaceae</taxon>
        <taxon>Corynebacterium</taxon>
    </lineage>
</organism>
<name>A0A2U1T8F4_9CORY</name>
<evidence type="ECO:0000256" key="1">
    <source>
        <dbReference type="SAM" id="MobiDB-lite"/>
    </source>
</evidence>
<dbReference type="SUPFAM" id="SSF50974">
    <property type="entry name" value="Nitrous oxide reductase, N-terminal domain"/>
    <property type="match status" value="1"/>
</dbReference>
<gene>
    <name evidence="3" type="ORF">DF222_02810</name>
</gene>
<keyword evidence="2" id="KW-0732">Signal</keyword>
<dbReference type="PROSITE" id="PS51257">
    <property type="entry name" value="PROKAR_LIPOPROTEIN"/>
    <property type="match status" value="1"/>
</dbReference>
<evidence type="ECO:0000313" key="3">
    <source>
        <dbReference type="EMBL" id="PWC02284.1"/>
    </source>
</evidence>
<dbReference type="KEGG" id="cyz:C3B44_05590"/>
<evidence type="ECO:0000256" key="2">
    <source>
        <dbReference type="SAM" id="SignalP"/>
    </source>
</evidence>
<feature type="signal peptide" evidence="2">
    <location>
        <begin position="1"/>
        <end position="19"/>
    </location>
</feature>
<sequence length="312" mass="31866">MRRFCAVLALTAVTLTACGQNPAEEDLPDMGNATPADSPAATAPDGEVIELGEVTDLVAAGGRYGVRVGDELFVGTLDELREGVSGEDISGCTDVTANAEDIVVACGSDVRIIGGETVSLDEPAESAVLTSTGELVVASGTEAQAAVYANGERIDDFSVAGPTDELAITDNDKVVRINRADTTIQDLRIDEGRQGGTLRVGLGVGTLATGDGDIVVVSDTLGNQIAIYTVDDVIRLHQTAPVDASPWAVAHDGELAWIASTAENTATGYDVSSGVPMEESSVSTIANVTSMVATADGLVLGGSDGLQIINES</sequence>
<feature type="region of interest" description="Disordered" evidence="1">
    <location>
        <begin position="21"/>
        <end position="43"/>
    </location>
</feature>
<dbReference type="EMBL" id="QEEZ01000004">
    <property type="protein sequence ID" value="PWC02284.1"/>
    <property type="molecule type" value="Genomic_DNA"/>
</dbReference>
<dbReference type="Proteomes" id="UP000244989">
    <property type="component" value="Unassembled WGS sequence"/>
</dbReference>
<evidence type="ECO:0008006" key="5">
    <source>
        <dbReference type="Google" id="ProtNLM"/>
    </source>
</evidence>
<reference evidence="4" key="1">
    <citation type="submission" date="2018-04" db="EMBL/GenBank/DDBJ databases">
        <authorList>
            <person name="Liu S."/>
            <person name="Wang Z."/>
            <person name="Li J."/>
        </authorList>
    </citation>
    <scope>NUCLEOTIDE SEQUENCE [LARGE SCALE GENOMIC DNA]</scope>
    <source>
        <strain evidence="4">2189</strain>
    </source>
</reference>
<proteinExistence type="predicted"/>
<dbReference type="RefSeq" id="WP_108431507.1">
    <property type="nucleotide sequence ID" value="NZ_CP026947.1"/>
</dbReference>
<protein>
    <recommendedName>
        <fullName evidence="5">Prolipoprotein LppL</fullName>
    </recommendedName>
</protein>
<feature type="compositionally biased region" description="Low complexity" evidence="1">
    <location>
        <begin position="33"/>
        <end position="43"/>
    </location>
</feature>
<dbReference type="InterPro" id="IPR011045">
    <property type="entry name" value="N2O_reductase_N"/>
</dbReference>
<feature type="chain" id="PRO_5038457598" description="Prolipoprotein LppL" evidence="2">
    <location>
        <begin position="20"/>
        <end position="312"/>
    </location>
</feature>
<dbReference type="AlphaFoldDB" id="A0A2U1T8F4"/>